<reference evidence="5 6" key="1">
    <citation type="submission" date="2016-02" db="EMBL/GenBank/DDBJ databases">
        <authorList>
            <person name="Wen L."/>
            <person name="He K."/>
            <person name="Yang H."/>
        </authorList>
    </citation>
    <scope>NUCLEOTIDE SEQUENCE [LARGE SCALE GENOMIC DNA]</scope>
    <source>
        <strain evidence="5 6">KLE1704</strain>
    </source>
</reference>
<organism evidence="5">
    <name type="scientific">Bacteroides intestinalis</name>
    <dbReference type="NCBI Taxonomy" id="329854"/>
    <lineage>
        <taxon>Bacteria</taxon>
        <taxon>Pseudomonadati</taxon>
        <taxon>Bacteroidota</taxon>
        <taxon>Bacteroidia</taxon>
        <taxon>Bacteroidales</taxon>
        <taxon>Bacteroidaceae</taxon>
        <taxon>Bacteroides</taxon>
    </lineage>
</organism>
<protein>
    <recommendedName>
        <fullName evidence="4">HTH araC/xylS-type domain-containing protein</fullName>
    </recommendedName>
</protein>
<dbReference type="Proteomes" id="UP000070319">
    <property type="component" value="Unassembled WGS sequence"/>
</dbReference>
<comment type="caution">
    <text evidence="5">The sequence shown here is derived from an EMBL/GenBank/DDBJ whole genome shotgun (WGS) entry which is preliminary data.</text>
</comment>
<proteinExistence type="predicted"/>
<keyword evidence="1" id="KW-0805">Transcription regulation</keyword>
<name>A0A139LGG9_9BACE</name>
<sequence>MGIFSTMMWNAIHMATHGLTTVNKRVETLKSCRRHAKGVVTKVISPLRLLVIILLLLKGNIQFHHECYRTIAALLAQQVVHHKLESDSLCHFHAEVIAYMFVKEMAHSLGFENTAFFTQFFKRFTGSTPQEYRKH</sequence>
<evidence type="ECO:0000313" key="5">
    <source>
        <dbReference type="EMBL" id="KXT50547.1"/>
    </source>
</evidence>
<evidence type="ECO:0000259" key="4">
    <source>
        <dbReference type="PROSITE" id="PS01124"/>
    </source>
</evidence>
<dbReference type="PRINTS" id="PR00032">
    <property type="entry name" value="HTHARAC"/>
</dbReference>
<evidence type="ECO:0000256" key="1">
    <source>
        <dbReference type="ARBA" id="ARBA00023015"/>
    </source>
</evidence>
<dbReference type="Gene3D" id="1.10.10.60">
    <property type="entry name" value="Homeodomain-like"/>
    <property type="match status" value="1"/>
</dbReference>
<gene>
    <name evidence="5" type="ORF">HMPREF2531_02302</name>
</gene>
<dbReference type="SUPFAM" id="SSF46689">
    <property type="entry name" value="Homeodomain-like"/>
    <property type="match status" value="1"/>
</dbReference>
<dbReference type="PROSITE" id="PS01124">
    <property type="entry name" value="HTH_ARAC_FAMILY_2"/>
    <property type="match status" value="1"/>
</dbReference>
<dbReference type="EMBL" id="LTDF01000082">
    <property type="protein sequence ID" value="KXT50547.1"/>
    <property type="molecule type" value="Genomic_DNA"/>
</dbReference>
<evidence type="ECO:0000256" key="2">
    <source>
        <dbReference type="ARBA" id="ARBA00023125"/>
    </source>
</evidence>
<keyword evidence="2" id="KW-0238">DNA-binding</keyword>
<keyword evidence="3" id="KW-0804">Transcription</keyword>
<dbReference type="InterPro" id="IPR018060">
    <property type="entry name" value="HTH_AraC"/>
</dbReference>
<evidence type="ECO:0000256" key="3">
    <source>
        <dbReference type="ARBA" id="ARBA00023163"/>
    </source>
</evidence>
<evidence type="ECO:0000313" key="6">
    <source>
        <dbReference type="Proteomes" id="UP000070319"/>
    </source>
</evidence>
<dbReference type="GO" id="GO:0043565">
    <property type="term" value="F:sequence-specific DNA binding"/>
    <property type="evidence" value="ECO:0007669"/>
    <property type="project" value="InterPro"/>
</dbReference>
<accession>A0A139LGG9</accession>
<dbReference type="GO" id="GO:0003700">
    <property type="term" value="F:DNA-binding transcription factor activity"/>
    <property type="evidence" value="ECO:0007669"/>
    <property type="project" value="InterPro"/>
</dbReference>
<feature type="domain" description="HTH araC/xylS-type" evidence="4">
    <location>
        <begin position="102"/>
        <end position="135"/>
    </location>
</feature>
<dbReference type="InterPro" id="IPR020449">
    <property type="entry name" value="Tscrpt_reg_AraC-type_HTH"/>
</dbReference>
<dbReference type="AlphaFoldDB" id="A0A139LGG9"/>
<dbReference type="InterPro" id="IPR009057">
    <property type="entry name" value="Homeodomain-like_sf"/>
</dbReference>